<feature type="domain" description="DUF4342" evidence="4">
    <location>
        <begin position="90"/>
        <end position="145"/>
    </location>
</feature>
<dbReference type="Proteomes" id="UP000245423">
    <property type="component" value="Chromosome 1"/>
</dbReference>
<dbReference type="OrthoDB" id="3183239at2"/>
<name>M1ZFN0_9FIRM</name>
<dbReference type="Pfam" id="PF14242">
    <property type="entry name" value="DUF4342"/>
    <property type="match status" value="1"/>
</dbReference>
<dbReference type="Gene3D" id="1.10.8.10">
    <property type="entry name" value="DNA helicase RuvA subunit, C-terminal domain"/>
    <property type="match status" value="1"/>
</dbReference>
<keyword evidence="1" id="KW-0175">Coiled coil</keyword>
<keyword evidence="3" id="KW-0812">Transmembrane</keyword>
<evidence type="ECO:0000256" key="2">
    <source>
        <dbReference type="SAM" id="MobiDB-lite"/>
    </source>
</evidence>
<keyword evidence="3" id="KW-1133">Transmembrane helix</keyword>
<evidence type="ECO:0000313" key="5">
    <source>
        <dbReference type="EMBL" id="SHD76476.1"/>
    </source>
</evidence>
<dbReference type="InterPro" id="IPR009060">
    <property type="entry name" value="UBA-like_sf"/>
</dbReference>
<dbReference type="SUPFAM" id="SSF46934">
    <property type="entry name" value="UBA-like"/>
    <property type="match status" value="1"/>
</dbReference>
<sequence length="191" mass="21443">MITLEQVEKLRQRANISYDEAKAALEETNGDMLEAIINLEKQNRINPPKGGGYYSSKNSQEDRKKGQHSETGESGTKADYGASFGELIGRFFRWCGKIVNRGNRNHFEIIKDGDKIMSIPVTVLAILLIFTFWITIPIIILGLFFGYRYMFSGPDLGKENVNRAMDSVADVAENLKKEVKGEKSNGENSDN</sequence>
<proteinExistence type="predicted"/>
<keyword evidence="6" id="KW-1185">Reference proteome</keyword>
<gene>
    <name evidence="5" type="ORF">CUESP1_1102</name>
</gene>
<dbReference type="InterPro" id="IPR025642">
    <property type="entry name" value="DUF4342"/>
</dbReference>
<feature type="transmembrane region" description="Helical" evidence="3">
    <location>
        <begin position="121"/>
        <end position="147"/>
    </location>
</feature>
<dbReference type="CDD" id="cd14360">
    <property type="entry name" value="UBA_NAC_like_bac"/>
    <property type="match status" value="1"/>
</dbReference>
<evidence type="ECO:0000259" key="4">
    <source>
        <dbReference type="Pfam" id="PF14242"/>
    </source>
</evidence>
<reference evidence="5 6" key="1">
    <citation type="submission" date="2016-11" db="EMBL/GenBank/DDBJ databases">
        <authorList>
            <person name="Manzoor S."/>
        </authorList>
    </citation>
    <scope>NUCLEOTIDE SEQUENCE [LARGE SCALE GENOMIC DNA]</scope>
    <source>
        <strain evidence="5">Clostridium ultunense strain Esp</strain>
    </source>
</reference>
<keyword evidence="3" id="KW-0472">Membrane</keyword>
<evidence type="ECO:0000313" key="6">
    <source>
        <dbReference type="Proteomes" id="UP000245423"/>
    </source>
</evidence>
<dbReference type="RefSeq" id="WP_005587206.1">
    <property type="nucleotide sequence ID" value="NZ_LT669839.1"/>
</dbReference>
<feature type="coiled-coil region" evidence="1">
    <location>
        <begin position="4"/>
        <end position="42"/>
    </location>
</feature>
<protein>
    <submittedName>
        <fullName evidence="5">Ubiquitin-associated-domain-containing protein</fullName>
    </submittedName>
</protein>
<evidence type="ECO:0000256" key="1">
    <source>
        <dbReference type="SAM" id="Coils"/>
    </source>
</evidence>
<organism evidence="5 6">
    <name type="scientific">[Clostridium] ultunense Esp</name>
    <dbReference type="NCBI Taxonomy" id="1288971"/>
    <lineage>
        <taxon>Bacteria</taxon>
        <taxon>Bacillati</taxon>
        <taxon>Bacillota</taxon>
        <taxon>Tissierellia</taxon>
        <taxon>Tissierellales</taxon>
        <taxon>Tepidimicrobiaceae</taxon>
        <taxon>Schnuerera</taxon>
    </lineage>
</organism>
<dbReference type="HOGENOM" id="CLU_115782_1_0_9"/>
<accession>M1ZFN0</accession>
<dbReference type="AlphaFoldDB" id="M1ZFN0"/>
<dbReference type="EMBL" id="LT669839">
    <property type="protein sequence ID" value="SHD76476.1"/>
    <property type="molecule type" value="Genomic_DNA"/>
</dbReference>
<feature type="region of interest" description="Disordered" evidence="2">
    <location>
        <begin position="43"/>
        <end position="77"/>
    </location>
</feature>
<evidence type="ECO:0000256" key="3">
    <source>
        <dbReference type="SAM" id="Phobius"/>
    </source>
</evidence>
<feature type="compositionally biased region" description="Basic and acidic residues" evidence="2">
    <location>
        <begin position="59"/>
        <end position="71"/>
    </location>
</feature>